<keyword evidence="3" id="KW-0436">Ligase</keyword>
<dbReference type="GO" id="GO:0004814">
    <property type="term" value="F:arginine-tRNA ligase activity"/>
    <property type="evidence" value="ECO:0007669"/>
    <property type="project" value="UniProtKB-EC"/>
</dbReference>
<keyword evidence="5" id="KW-0067">ATP-binding</keyword>
<comment type="similarity">
    <text evidence="1">Belongs to the class-I aminoacyl-tRNA synthetase family.</text>
</comment>
<dbReference type="EnsemblMetazoa" id="PPAI006980-RA">
    <property type="protein sequence ID" value="PPAI006980-PA"/>
    <property type="gene ID" value="PPAI006980"/>
</dbReference>
<dbReference type="SMART" id="SM00020">
    <property type="entry name" value="Tryp_SPc"/>
    <property type="match status" value="1"/>
</dbReference>
<dbReference type="PANTHER" id="PTHR24256">
    <property type="entry name" value="TRYPTASE-RELATED"/>
    <property type="match status" value="1"/>
</dbReference>
<dbReference type="EC" id="6.1.1.19" evidence="2"/>
<dbReference type="GO" id="GO:0005524">
    <property type="term" value="F:ATP binding"/>
    <property type="evidence" value="ECO:0007669"/>
    <property type="project" value="UniProtKB-KW"/>
</dbReference>
<evidence type="ECO:0000256" key="2">
    <source>
        <dbReference type="ARBA" id="ARBA00012837"/>
    </source>
</evidence>
<evidence type="ECO:0000256" key="1">
    <source>
        <dbReference type="ARBA" id="ARBA00005594"/>
    </source>
</evidence>
<evidence type="ECO:0000256" key="5">
    <source>
        <dbReference type="ARBA" id="ARBA00022840"/>
    </source>
</evidence>
<dbReference type="Gene3D" id="2.40.10.10">
    <property type="entry name" value="Trypsin-like serine proteases"/>
    <property type="match status" value="2"/>
</dbReference>
<proteinExistence type="inferred from homology"/>
<dbReference type="InterPro" id="IPR001254">
    <property type="entry name" value="Trypsin_dom"/>
</dbReference>
<keyword evidence="4" id="KW-0547">Nucleotide-binding</keyword>
<dbReference type="Gene3D" id="3.30.1360.70">
    <property type="entry name" value="Arginyl tRNA synthetase N-terminal domain"/>
    <property type="match status" value="1"/>
</dbReference>
<evidence type="ECO:0000256" key="8">
    <source>
        <dbReference type="ARBA" id="ARBA00023157"/>
    </source>
</evidence>
<dbReference type="CDD" id="cd00190">
    <property type="entry name" value="Tryp_SPc"/>
    <property type="match status" value="1"/>
</dbReference>
<dbReference type="Proteomes" id="UP000092462">
    <property type="component" value="Unassembled WGS sequence"/>
</dbReference>
<protein>
    <recommendedName>
        <fullName evidence="13">Probable arginine--tRNA ligase, cytoplasmic</fullName>
        <ecNumber evidence="2">6.1.1.19</ecNumber>
    </recommendedName>
    <alternativeName>
        <fullName evidence="11">Arginyl-tRNA synthetase</fullName>
    </alternativeName>
</protein>
<evidence type="ECO:0000256" key="9">
    <source>
        <dbReference type="ARBA" id="ARBA00023180"/>
    </source>
</evidence>
<evidence type="ECO:0000256" key="13">
    <source>
        <dbReference type="ARBA" id="ARBA00071644"/>
    </source>
</evidence>
<dbReference type="Pfam" id="PF00089">
    <property type="entry name" value="Trypsin"/>
    <property type="match status" value="1"/>
</dbReference>
<dbReference type="VEuPathDB" id="VectorBase:PPAI006980"/>
<accession>A0A1B0DG19</accession>
<keyword evidence="8" id="KW-1015">Disulfide bond</keyword>
<evidence type="ECO:0000256" key="12">
    <source>
        <dbReference type="ARBA" id="ARBA00049339"/>
    </source>
</evidence>
<dbReference type="SMART" id="SM01016">
    <property type="entry name" value="Arg_tRNA_synt_N"/>
    <property type="match status" value="1"/>
</dbReference>
<dbReference type="PROSITE" id="PS50240">
    <property type="entry name" value="TRYPSIN_DOM"/>
    <property type="match status" value="1"/>
</dbReference>
<evidence type="ECO:0000256" key="6">
    <source>
        <dbReference type="ARBA" id="ARBA00022917"/>
    </source>
</evidence>
<dbReference type="GO" id="GO:0004252">
    <property type="term" value="F:serine-type endopeptidase activity"/>
    <property type="evidence" value="ECO:0007669"/>
    <property type="project" value="InterPro"/>
</dbReference>
<keyword evidence="9" id="KW-0325">Glycoprotein</keyword>
<dbReference type="InterPro" id="IPR036695">
    <property type="entry name" value="Arg-tRNA-synth_N_sf"/>
</dbReference>
<keyword evidence="6" id="KW-0648">Protein biosynthesis</keyword>
<dbReference type="Pfam" id="PF03485">
    <property type="entry name" value="Arg_tRNA_synt_N"/>
    <property type="match status" value="1"/>
</dbReference>
<evidence type="ECO:0000256" key="11">
    <source>
        <dbReference type="ARBA" id="ARBA00033033"/>
    </source>
</evidence>
<organism evidence="15 16">
    <name type="scientific">Phlebotomus papatasi</name>
    <name type="common">Sandfly</name>
    <dbReference type="NCBI Taxonomy" id="29031"/>
    <lineage>
        <taxon>Eukaryota</taxon>
        <taxon>Metazoa</taxon>
        <taxon>Ecdysozoa</taxon>
        <taxon>Arthropoda</taxon>
        <taxon>Hexapoda</taxon>
        <taxon>Insecta</taxon>
        <taxon>Pterygota</taxon>
        <taxon>Neoptera</taxon>
        <taxon>Endopterygota</taxon>
        <taxon>Diptera</taxon>
        <taxon>Nematocera</taxon>
        <taxon>Psychodoidea</taxon>
        <taxon>Psychodidae</taxon>
        <taxon>Phlebotomus</taxon>
        <taxon>Phlebotomus</taxon>
    </lineage>
</organism>
<dbReference type="AlphaFoldDB" id="A0A1B0DG19"/>
<name>A0A1B0DG19_PHLPP</name>
<dbReference type="FunFam" id="3.30.1360.70:FF:000002">
    <property type="entry name" value="arginine--tRNA ligase, cytoplasmic"/>
    <property type="match status" value="1"/>
</dbReference>
<dbReference type="GO" id="GO:0006420">
    <property type="term" value="P:arginyl-tRNA aminoacylation"/>
    <property type="evidence" value="ECO:0007669"/>
    <property type="project" value="InterPro"/>
</dbReference>
<sequence>MCDKSDELFSKFQKMGKHLEVITDRDSGHVADPRWVLTSAHCGGLSNAGIAILGAHEVQSPLEFGQVRMTFTNIVRHPHWNPDNFANDIALVELEHNVDFTWRIQAARLPSIRNVNSNWFNQRTLVSGWGSRKDTISTQHRYIRAQVQSRITCTVSYPTLFHSTSLCTPGNDRSPCQGDSGAGLSIVESDGQKTTIGILSFGSGLVAASAAILETPQTIPEDILADPVQPKEPDVISTTINWNEVLPVWNTPTFFDWFPILRRILTRDRDSEWNGYILGGSIAQPGQFPETVALLFNLPMAHAFCGGTLVSNLLYSPKKIRPDKEITDCLSHLIGRRYNDIAMDLENEIRSMSDVGTSNGVDCEDEELTKLVVENQSLKHRLHILNKAIAGYKTTVGEVKVNSQFSILNHLTDIFRDALSRLYEGEFVDNVTMAATNNAKFGDYQFNSAMTIAKIFKDRGIGKNPREIAMEVMKELRQSEIVEKFEVAGAGFINIFLKR</sequence>
<dbReference type="InterPro" id="IPR009003">
    <property type="entry name" value="Peptidase_S1_PA"/>
</dbReference>
<evidence type="ECO:0000256" key="4">
    <source>
        <dbReference type="ARBA" id="ARBA00022741"/>
    </source>
</evidence>
<evidence type="ECO:0000256" key="7">
    <source>
        <dbReference type="ARBA" id="ARBA00023146"/>
    </source>
</evidence>
<dbReference type="GO" id="GO:0005737">
    <property type="term" value="C:cytoplasm"/>
    <property type="evidence" value="ECO:0007669"/>
    <property type="project" value="InterPro"/>
</dbReference>
<evidence type="ECO:0000256" key="3">
    <source>
        <dbReference type="ARBA" id="ARBA00022598"/>
    </source>
</evidence>
<dbReference type="SUPFAM" id="SSF50494">
    <property type="entry name" value="Trypsin-like serine proteases"/>
    <property type="match status" value="2"/>
</dbReference>
<keyword evidence="7" id="KW-0030">Aminoacyl-tRNA synthetase</keyword>
<dbReference type="InterPro" id="IPR051487">
    <property type="entry name" value="Ser/Thr_Proteases_Immune/Dev"/>
</dbReference>
<dbReference type="VEuPathDB" id="VectorBase:PPAPM1_005572"/>
<comment type="catalytic activity">
    <reaction evidence="12">
        <text>tRNA(Arg) + L-arginine + ATP = L-arginyl-tRNA(Arg) + AMP + diphosphate</text>
        <dbReference type="Rhea" id="RHEA:20301"/>
        <dbReference type="Rhea" id="RHEA-COMP:9658"/>
        <dbReference type="Rhea" id="RHEA-COMP:9673"/>
        <dbReference type="ChEBI" id="CHEBI:30616"/>
        <dbReference type="ChEBI" id="CHEBI:32682"/>
        <dbReference type="ChEBI" id="CHEBI:33019"/>
        <dbReference type="ChEBI" id="CHEBI:78442"/>
        <dbReference type="ChEBI" id="CHEBI:78513"/>
        <dbReference type="ChEBI" id="CHEBI:456215"/>
        <dbReference type="EC" id="6.1.1.19"/>
    </reaction>
</comment>
<dbReference type="InterPro" id="IPR005148">
    <property type="entry name" value="Arg-tRNA-synth_N"/>
</dbReference>
<dbReference type="VEuPathDB" id="VectorBase:PPAPM1_008611"/>
<keyword evidence="16" id="KW-1185">Reference proteome</keyword>
<evidence type="ECO:0000313" key="15">
    <source>
        <dbReference type="EnsemblMetazoa" id="PPAI006980-PA"/>
    </source>
</evidence>
<comment type="similarity">
    <text evidence="10">Belongs to the peptidase S1 family. CLIP subfamily.</text>
</comment>
<evidence type="ECO:0000313" key="16">
    <source>
        <dbReference type="Proteomes" id="UP000092462"/>
    </source>
</evidence>
<evidence type="ECO:0000256" key="10">
    <source>
        <dbReference type="ARBA" id="ARBA00024195"/>
    </source>
</evidence>
<dbReference type="InterPro" id="IPR043504">
    <property type="entry name" value="Peptidase_S1_PA_chymotrypsin"/>
</dbReference>
<dbReference type="GO" id="GO:0006508">
    <property type="term" value="P:proteolysis"/>
    <property type="evidence" value="ECO:0007669"/>
    <property type="project" value="InterPro"/>
</dbReference>
<dbReference type="EMBL" id="AJVK01059195">
    <property type="status" value="NOT_ANNOTATED_CDS"/>
    <property type="molecule type" value="Genomic_DNA"/>
</dbReference>
<evidence type="ECO:0000259" key="14">
    <source>
        <dbReference type="PROSITE" id="PS50240"/>
    </source>
</evidence>
<dbReference type="PRINTS" id="PR00722">
    <property type="entry name" value="CHYMOTRYPSIN"/>
</dbReference>
<reference evidence="15" key="1">
    <citation type="submission" date="2022-08" db="UniProtKB">
        <authorList>
            <consortium name="EnsemblMetazoa"/>
        </authorList>
    </citation>
    <scope>IDENTIFICATION</scope>
    <source>
        <strain evidence="15">Israel</strain>
    </source>
</reference>
<dbReference type="SUPFAM" id="SSF55190">
    <property type="entry name" value="Arginyl-tRNA synthetase (ArgRS), N-terminal 'additional' domain"/>
    <property type="match status" value="1"/>
</dbReference>
<feature type="domain" description="Peptidase S1" evidence="14">
    <location>
        <begin position="27"/>
        <end position="263"/>
    </location>
</feature>
<dbReference type="InterPro" id="IPR001314">
    <property type="entry name" value="Peptidase_S1A"/>
</dbReference>